<name>A0ACC2Q0Z7_9NEOP</name>
<evidence type="ECO:0000313" key="1">
    <source>
        <dbReference type="EMBL" id="KAJ8705460.1"/>
    </source>
</evidence>
<dbReference type="EMBL" id="CM056807">
    <property type="protein sequence ID" value="KAJ8705460.1"/>
    <property type="molecule type" value="Genomic_DNA"/>
</dbReference>
<dbReference type="Proteomes" id="UP001231649">
    <property type="component" value="Chromosome 31"/>
</dbReference>
<protein>
    <submittedName>
        <fullName evidence="1">Uncharacterized protein</fullName>
    </submittedName>
</protein>
<proteinExistence type="predicted"/>
<accession>A0ACC2Q0Z7</accession>
<evidence type="ECO:0000313" key="2">
    <source>
        <dbReference type="Proteomes" id="UP001231649"/>
    </source>
</evidence>
<gene>
    <name evidence="1" type="ORF">PYW08_012506</name>
</gene>
<comment type="caution">
    <text evidence="1">The sequence shown here is derived from an EMBL/GenBank/DDBJ whole genome shotgun (WGS) entry which is preliminary data.</text>
</comment>
<keyword evidence="2" id="KW-1185">Reference proteome</keyword>
<organism evidence="1 2">
    <name type="scientific">Mythimna loreyi</name>
    <dbReference type="NCBI Taxonomy" id="667449"/>
    <lineage>
        <taxon>Eukaryota</taxon>
        <taxon>Metazoa</taxon>
        <taxon>Ecdysozoa</taxon>
        <taxon>Arthropoda</taxon>
        <taxon>Hexapoda</taxon>
        <taxon>Insecta</taxon>
        <taxon>Pterygota</taxon>
        <taxon>Neoptera</taxon>
        <taxon>Endopterygota</taxon>
        <taxon>Lepidoptera</taxon>
        <taxon>Glossata</taxon>
        <taxon>Ditrysia</taxon>
        <taxon>Noctuoidea</taxon>
        <taxon>Noctuidae</taxon>
        <taxon>Noctuinae</taxon>
        <taxon>Hadenini</taxon>
        <taxon>Mythimna</taxon>
    </lineage>
</organism>
<sequence length="383" mass="42840">MFRYFLSVFTLSLCVFCELINRPEGSRCTWKEASGICVSIFQCESSQLFLKTREHPPICTFKGKEPIICCTDCTIVEDVRNIIYNPKTELLSLTGQKANDKCVNFVDKLDYDCKLNTRANYTRVFDSDSNCYEIGVNTETMPVLMPAPRESYLALLGYGNDIITAQWLCAGTIISEKYILTAAHCLSKDNVGPVKFVAVGIHKRTDPPRLWQKYNVKRTVAHPEYHPPSGYNDIALLEIENTITFSRTVLPACLHADPNSTDVFAEANILVWDKTGQDQGSLKQVTLQQFDEIQCSIFYPPHGKLVNGYSDTSQTCYGDTSRPVDSCQMDTGSPLLTTSKLFECAASVLGVTSFERTCGTAGSSGLFTRVLHYIPWIESIVWP</sequence>
<reference evidence="1" key="1">
    <citation type="submission" date="2023-03" db="EMBL/GenBank/DDBJ databases">
        <title>Chromosome-level genomes of two armyworms, Mythimna separata and Mythimna loreyi, provide insights into the biosynthesis and reception of sex pheromones.</title>
        <authorList>
            <person name="Zhao H."/>
        </authorList>
    </citation>
    <scope>NUCLEOTIDE SEQUENCE</scope>
    <source>
        <strain evidence="1">BeijingLab</strain>
    </source>
</reference>